<dbReference type="AlphaFoldDB" id="A0A067D0E7"/>
<organism evidence="1 2">
    <name type="scientific">Saprolegnia parasitica (strain CBS 223.65)</name>
    <dbReference type="NCBI Taxonomy" id="695850"/>
    <lineage>
        <taxon>Eukaryota</taxon>
        <taxon>Sar</taxon>
        <taxon>Stramenopiles</taxon>
        <taxon>Oomycota</taxon>
        <taxon>Saprolegniomycetes</taxon>
        <taxon>Saprolegniales</taxon>
        <taxon>Saprolegniaceae</taxon>
        <taxon>Saprolegnia</taxon>
    </lineage>
</organism>
<accession>A0A067D0E7</accession>
<name>A0A067D0E7_SAPPC</name>
<evidence type="ECO:0000313" key="1">
    <source>
        <dbReference type="EMBL" id="KDO32216.1"/>
    </source>
</evidence>
<dbReference type="GeneID" id="24125939"/>
<dbReference type="EMBL" id="KK583196">
    <property type="protein sequence ID" value="KDO32216.1"/>
    <property type="molecule type" value="Genomic_DNA"/>
</dbReference>
<dbReference type="KEGG" id="spar:SPRG_03432"/>
<keyword evidence="2" id="KW-1185">Reference proteome</keyword>
<dbReference type="Proteomes" id="UP000030745">
    <property type="component" value="Unassembled WGS sequence"/>
</dbReference>
<evidence type="ECO:0000313" key="2">
    <source>
        <dbReference type="Proteomes" id="UP000030745"/>
    </source>
</evidence>
<protein>
    <submittedName>
        <fullName evidence="1">Uncharacterized protein</fullName>
    </submittedName>
</protein>
<reference evidence="1 2" key="1">
    <citation type="journal article" date="2013" name="PLoS Genet.">
        <title>Distinctive expansion of potential virulence genes in the genome of the oomycete fish pathogen Saprolegnia parasitica.</title>
        <authorList>
            <person name="Jiang R.H."/>
            <person name="de Bruijn I."/>
            <person name="Haas B.J."/>
            <person name="Belmonte R."/>
            <person name="Lobach L."/>
            <person name="Christie J."/>
            <person name="van den Ackerveken G."/>
            <person name="Bottin A."/>
            <person name="Bulone V."/>
            <person name="Diaz-Moreno S.M."/>
            <person name="Dumas B."/>
            <person name="Fan L."/>
            <person name="Gaulin E."/>
            <person name="Govers F."/>
            <person name="Grenville-Briggs L.J."/>
            <person name="Horner N.R."/>
            <person name="Levin J.Z."/>
            <person name="Mammella M."/>
            <person name="Meijer H.J."/>
            <person name="Morris P."/>
            <person name="Nusbaum C."/>
            <person name="Oome S."/>
            <person name="Phillips A.J."/>
            <person name="van Rooyen D."/>
            <person name="Rzeszutek E."/>
            <person name="Saraiva M."/>
            <person name="Secombes C.J."/>
            <person name="Seidl M.F."/>
            <person name="Snel B."/>
            <person name="Stassen J.H."/>
            <person name="Sykes S."/>
            <person name="Tripathy S."/>
            <person name="van den Berg H."/>
            <person name="Vega-Arreguin J.C."/>
            <person name="Wawra S."/>
            <person name="Young S.K."/>
            <person name="Zeng Q."/>
            <person name="Dieguez-Uribeondo J."/>
            <person name="Russ C."/>
            <person name="Tyler B.M."/>
            <person name="van West P."/>
        </authorList>
    </citation>
    <scope>NUCLEOTIDE SEQUENCE [LARGE SCALE GENOMIC DNA]</scope>
    <source>
        <strain evidence="1 2">CBS 223.65</strain>
    </source>
</reference>
<sequence>MNASTIDSLVRTIRFPDQLARVFTDFVGVVDEPQQIELLDALTFMVKHEAANAQACIQVTFHRQIVASLEAHALLLGFSRPILKKILALLMQIAQYSATADDIRATLQVFQSSRRCPPRQRGRDLYRVQGMMARSAPGPSWYLDLSGDQSGFGVPSMETVTLPPSGYTPSMWIRVESSPGMNSPLFRFGIEKDTEGNVGVEVSVMDTTLVVTSLDVKKNEYNEAQVPNALVKHHSL</sequence>
<gene>
    <name evidence="1" type="ORF">SPRG_03432</name>
</gene>
<proteinExistence type="predicted"/>
<dbReference type="RefSeq" id="XP_012197393.1">
    <property type="nucleotide sequence ID" value="XM_012342003.1"/>
</dbReference>
<dbReference type="VEuPathDB" id="FungiDB:SPRG_03432"/>